<dbReference type="PANTHER" id="PTHR21666:SF270">
    <property type="entry name" value="MUREIN HYDROLASE ACTIVATOR ENVC"/>
    <property type="match status" value="1"/>
</dbReference>
<comment type="caution">
    <text evidence="6">The sequence shown here is derived from an EMBL/GenBank/DDBJ whole genome shotgun (WGS) entry which is preliminary data.</text>
</comment>
<feature type="chain" id="PRO_5039493841" evidence="3">
    <location>
        <begin position="22"/>
        <end position="391"/>
    </location>
</feature>
<proteinExistence type="predicted"/>
<evidence type="ECO:0000313" key="7">
    <source>
        <dbReference type="Proteomes" id="UP000076603"/>
    </source>
</evidence>
<feature type="domain" description="M23ase beta-sheet core" evidence="4">
    <location>
        <begin position="291"/>
        <end position="385"/>
    </location>
</feature>
<dbReference type="InterPro" id="IPR011055">
    <property type="entry name" value="Dup_hybrid_motif"/>
</dbReference>
<dbReference type="InterPro" id="IPR016047">
    <property type="entry name" value="M23ase_b-sheet_dom"/>
</dbReference>
<dbReference type="PATRIC" id="fig|1121326.3.peg.3285"/>
<evidence type="ECO:0000259" key="5">
    <source>
        <dbReference type="Pfam" id="PF24568"/>
    </source>
</evidence>
<evidence type="ECO:0000259" key="4">
    <source>
        <dbReference type="Pfam" id="PF01551"/>
    </source>
</evidence>
<feature type="domain" description="Peptidoglycan hydrolase PcsB coiled-coil" evidence="5">
    <location>
        <begin position="96"/>
        <end position="168"/>
    </location>
</feature>
<dbReference type="InterPro" id="IPR057309">
    <property type="entry name" value="PcsB_CC"/>
</dbReference>
<dbReference type="RefSeq" id="WP_066624287.1">
    <property type="nucleotide sequence ID" value="NZ_FQXL01000005.1"/>
</dbReference>
<accession>A0A168DUU0</accession>
<dbReference type="STRING" id="1121326.CLMAG_32530"/>
<organism evidence="6 7">
    <name type="scientific">Clostridium magnum DSM 2767</name>
    <dbReference type="NCBI Taxonomy" id="1121326"/>
    <lineage>
        <taxon>Bacteria</taxon>
        <taxon>Bacillati</taxon>
        <taxon>Bacillota</taxon>
        <taxon>Clostridia</taxon>
        <taxon>Eubacteriales</taxon>
        <taxon>Clostridiaceae</taxon>
        <taxon>Clostridium</taxon>
    </lineage>
</organism>
<evidence type="ECO:0000256" key="1">
    <source>
        <dbReference type="ARBA" id="ARBA00022729"/>
    </source>
</evidence>
<dbReference type="GO" id="GO:0004222">
    <property type="term" value="F:metalloendopeptidase activity"/>
    <property type="evidence" value="ECO:0007669"/>
    <property type="project" value="TreeGrafter"/>
</dbReference>
<keyword evidence="2" id="KW-0175">Coiled coil</keyword>
<sequence length="391" mass="43549">MRRSTALLVAIAISSSIFSYAHGAGIEDSQNKLNEINKSIELKKDKLKNTAEDKKNVEKELEVLDKDMNQAALSLQELKNKIVYLNAQISEKEKEIEVKKQEFSEKDQLFRKRVRAMYISGNSGYLDIIFSSKDFPDFISRIDIIKKVMEYDKTLMNDIRESQENLEKSKTELESNKKNIDVLRAEADRKYKSLQSVSNEKRELVAKLEKDKKFYESNISREQSESQELAKTIQQMKKASSKVAAARGNSISSSSSQTSSKGKLFSVTGGAYPITSSFGMRFHPVLNYSRLHAGIDIGVPMGTPIYALKDGTVTAAQSMSGYGNVVMIDHGEITSVYAHNSSLTVSVGQTIKGGQLISYSGNSGVSSGPHLHFEIRNSDGQPIEPNAYYVH</sequence>
<dbReference type="CDD" id="cd12797">
    <property type="entry name" value="M23_peptidase"/>
    <property type="match status" value="1"/>
</dbReference>
<feature type="coiled-coil region" evidence="2">
    <location>
        <begin position="156"/>
        <end position="239"/>
    </location>
</feature>
<dbReference type="SUPFAM" id="SSF51261">
    <property type="entry name" value="Duplicated hybrid motif"/>
    <property type="match status" value="1"/>
</dbReference>
<feature type="signal peptide" evidence="3">
    <location>
        <begin position="1"/>
        <end position="21"/>
    </location>
</feature>
<evidence type="ECO:0000256" key="3">
    <source>
        <dbReference type="SAM" id="SignalP"/>
    </source>
</evidence>
<dbReference type="AlphaFoldDB" id="A0A168DUU0"/>
<evidence type="ECO:0000256" key="2">
    <source>
        <dbReference type="SAM" id="Coils"/>
    </source>
</evidence>
<keyword evidence="1 3" id="KW-0732">Signal</keyword>
<reference evidence="6 7" key="1">
    <citation type="submission" date="2016-04" db="EMBL/GenBank/DDBJ databases">
        <title>Genome sequence of Clostridium magnum DSM 2767.</title>
        <authorList>
            <person name="Poehlein A."/>
            <person name="Uhlig R."/>
            <person name="Fischer R."/>
            <person name="Bahl H."/>
            <person name="Daniel R."/>
        </authorList>
    </citation>
    <scope>NUCLEOTIDE SEQUENCE [LARGE SCALE GENOMIC DNA]</scope>
    <source>
        <strain evidence="6 7">DSM 2767</strain>
    </source>
</reference>
<dbReference type="Proteomes" id="UP000076603">
    <property type="component" value="Unassembled WGS sequence"/>
</dbReference>
<dbReference type="Gene3D" id="2.70.70.10">
    <property type="entry name" value="Glucose Permease (Domain IIA)"/>
    <property type="match status" value="1"/>
</dbReference>
<dbReference type="OrthoDB" id="9809488at2"/>
<dbReference type="Pfam" id="PF01551">
    <property type="entry name" value="Peptidase_M23"/>
    <property type="match status" value="1"/>
</dbReference>
<dbReference type="EMBL" id="LWAE01000003">
    <property type="protein sequence ID" value="KZL91494.1"/>
    <property type="molecule type" value="Genomic_DNA"/>
</dbReference>
<protein>
    <submittedName>
        <fullName evidence="6">Murein hydrolase activator EnvC</fullName>
    </submittedName>
</protein>
<dbReference type="Pfam" id="PF24568">
    <property type="entry name" value="CC_PcsB"/>
    <property type="match status" value="1"/>
</dbReference>
<dbReference type="InterPro" id="IPR050570">
    <property type="entry name" value="Cell_wall_metabolism_enzyme"/>
</dbReference>
<name>A0A168DUU0_9CLOT</name>
<keyword evidence="6" id="KW-0378">Hydrolase</keyword>
<feature type="coiled-coil region" evidence="2">
    <location>
        <begin position="26"/>
        <end position="102"/>
    </location>
</feature>
<gene>
    <name evidence="6" type="primary">envC</name>
    <name evidence="6" type="ORF">CLMAG_32530</name>
</gene>
<dbReference type="PANTHER" id="PTHR21666">
    <property type="entry name" value="PEPTIDASE-RELATED"/>
    <property type="match status" value="1"/>
</dbReference>
<keyword evidence="7" id="KW-1185">Reference proteome</keyword>
<evidence type="ECO:0000313" key="6">
    <source>
        <dbReference type="EMBL" id="KZL91494.1"/>
    </source>
</evidence>
<dbReference type="Gene3D" id="6.10.250.3150">
    <property type="match status" value="1"/>
</dbReference>